<dbReference type="EMBL" id="AE016795">
    <property type="protein sequence ID" value="ADV91928.1"/>
    <property type="molecule type" value="Genomic_DNA"/>
</dbReference>
<reference evidence="2 3" key="3">
    <citation type="journal article" date="2011" name="Mol. Syst. Biol.">
        <title>Integrative genome-scale metabolic analysis of Vibrio vulnificus for drug targeting and discovery.</title>
        <authorList>
            <person name="Kim H.U."/>
            <person name="Kim S.Y."/>
            <person name="Jeong H."/>
            <person name="Kim T.Y."/>
            <person name="Kim J.J."/>
            <person name="Choy H.E."/>
            <person name="Yi K.Y."/>
            <person name="Rhee J.H."/>
            <person name="Lee S.Y."/>
        </authorList>
    </citation>
    <scope>NUCLEOTIDE SEQUENCE [LARGE SCALE GENOMIC DNA]</scope>
    <source>
        <strain evidence="2 3">CMCP6</strain>
    </source>
</reference>
<dbReference type="Proteomes" id="UP000002275">
    <property type="component" value="Chromosome I"/>
</dbReference>
<proteinExistence type="predicted"/>
<sequence>MKLAYVLARKDFFELGCNGRVTHAKGIVSGLLGNEVSVDVFSSKSTSKHIHSTTGNLLVIPLCNCFFWYLHCVFELLKRKNDYDFVIVRYSTSLGWLNLFLFTMMFGNRWGFEVNGLGYHQWSSGDSYKKRLISKIIKPIEQFLISRAPFLNCVSGKLKNELSQFNRNVVELPNAGELLPYEKIKTKKSTKKKLIYFGMYHHYYSLVEAAKTISNNSSFELHLHGAGEQEEELKKISKSCDNVFVYGRYNLNQLIENGGLDGDCYLLLPYKEGTIADYGSPTKLFEYLALGLPIISTSFGQPYDILAKRKNISPESVYFYKNSIDEVLPMIYSNNTELDKNEIVTFFSNEHTWISRCEQYLIEIKKHLGSDVK</sequence>
<reference evidence="2 3" key="2">
    <citation type="journal article" date="2003" name="Infect. Immun.">
        <title>Characterization and pathogenic significance of Vibrio vulnificus antigens preferentially expressed in septicemic patients.</title>
        <authorList>
            <person name="Kim Y.R."/>
            <person name="Lee S.E."/>
            <person name="Kim C.M."/>
            <person name="Kim S.Y."/>
            <person name="Shin E.K."/>
            <person name="Shin D.H."/>
            <person name="Chung S.S."/>
            <person name="Choy H.E."/>
            <person name="Progulske-Fox A."/>
            <person name="Hillman J.D."/>
            <person name="Handfield M."/>
            <person name="Rhee J.H."/>
        </authorList>
    </citation>
    <scope>NUCLEOTIDE SEQUENCE [LARGE SCALE GENOMIC DNA]</scope>
    <source>
        <strain evidence="2 3">CMCP6</strain>
    </source>
</reference>
<dbReference type="Gene3D" id="3.40.50.2000">
    <property type="entry name" value="Glycogen Phosphorylase B"/>
    <property type="match status" value="2"/>
</dbReference>
<evidence type="ECO:0000256" key="1">
    <source>
        <dbReference type="SAM" id="Phobius"/>
    </source>
</evidence>
<reference evidence="3" key="1">
    <citation type="submission" date="2002-12" db="EMBL/GenBank/DDBJ databases">
        <title>Complete genome sequence of Vibrio vulnificus CMCP6.</title>
        <authorList>
            <person name="Rhee J.H."/>
            <person name="Kim S.Y."/>
            <person name="Chung S.S."/>
            <person name="Kim J.J."/>
            <person name="Moon Y.H."/>
            <person name="Jeong H."/>
            <person name="Choy H.E."/>
        </authorList>
    </citation>
    <scope>NUCLEOTIDE SEQUENCE [LARGE SCALE GENOMIC DNA]</scope>
    <source>
        <strain evidence="3">CMCP6</strain>
    </source>
</reference>
<feature type="transmembrane region" description="Helical" evidence="1">
    <location>
        <begin position="55"/>
        <end position="74"/>
    </location>
</feature>
<keyword evidence="1" id="KW-0812">Transmembrane</keyword>
<protein>
    <recommendedName>
        <fullName evidence="4">Glycosyltransferase</fullName>
    </recommendedName>
</protein>
<evidence type="ECO:0000313" key="3">
    <source>
        <dbReference type="Proteomes" id="UP000002275"/>
    </source>
</evidence>
<dbReference type="AlphaFoldDB" id="A0A3Q0MF47"/>
<keyword evidence="1" id="KW-1133">Transmembrane helix</keyword>
<dbReference type="KEGG" id="vvu:VV1_3213"/>
<name>A0A3Q0MF47_VIBVU</name>
<evidence type="ECO:0008006" key="4">
    <source>
        <dbReference type="Google" id="ProtNLM"/>
    </source>
</evidence>
<organism evidence="2 3">
    <name type="scientific">Vibrio vulnificus (strain CMCP6)</name>
    <dbReference type="NCBI Taxonomy" id="216895"/>
    <lineage>
        <taxon>Bacteria</taxon>
        <taxon>Pseudomonadati</taxon>
        <taxon>Pseudomonadota</taxon>
        <taxon>Gammaproteobacteria</taxon>
        <taxon>Vibrionales</taxon>
        <taxon>Vibrionaceae</taxon>
        <taxon>Vibrio</taxon>
    </lineage>
</organism>
<evidence type="ECO:0000313" key="2">
    <source>
        <dbReference type="EMBL" id="ADV91928.1"/>
    </source>
</evidence>
<keyword evidence="1" id="KW-0472">Membrane</keyword>
<gene>
    <name evidence="2" type="ordered locus">VV1_3213</name>
</gene>
<dbReference type="SUPFAM" id="SSF53756">
    <property type="entry name" value="UDP-Glycosyltransferase/glycogen phosphorylase"/>
    <property type="match status" value="1"/>
</dbReference>
<feature type="transmembrane region" description="Helical" evidence="1">
    <location>
        <begin position="86"/>
        <end position="107"/>
    </location>
</feature>
<accession>A0A3Q0MF47</accession>
<dbReference type="RefSeq" id="WP_011078844.1">
    <property type="nucleotide sequence ID" value="NC_004459.3"/>
</dbReference>
<dbReference type="Pfam" id="PF13692">
    <property type="entry name" value="Glyco_trans_1_4"/>
    <property type="match status" value="1"/>
</dbReference>